<evidence type="ECO:0000313" key="2">
    <source>
        <dbReference type="EMBL" id="RCK79513.1"/>
    </source>
</evidence>
<feature type="compositionally biased region" description="Pro residues" evidence="1">
    <location>
        <begin position="527"/>
        <end position="541"/>
    </location>
</feature>
<evidence type="ECO:0000313" key="3">
    <source>
        <dbReference type="Proteomes" id="UP000252355"/>
    </source>
</evidence>
<feature type="region of interest" description="Disordered" evidence="1">
    <location>
        <begin position="96"/>
        <end position="124"/>
    </location>
</feature>
<protein>
    <submittedName>
        <fullName evidence="2">Uncharacterized protein</fullName>
    </submittedName>
</protein>
<feature type="region of interest" description="Disordered" evidence="1">
    <location>
        <begin position="486"/>
        <end position="545"/>
    </location>
</feature>
<feature type="region of interest" description="Disordered" evidence="1">
    <location>
        <begin position="558"/>
        <end position="596"/>
    </location>
</feature>
<organism evidence="2 3">
    <name type="scientific">Candidatus Ozemobacter sibiricus</name>
    <dbReference type="NCBI Taxonomy" id="2268124"/>
    <lineage>
        <taxon>Bacteria</taxon>
        <taxon>Candidatus Ozemobacteria</taxon>
        <taxon>Candidatus Ozemobacterales</taxon>
        <taxon>Candidatus Ozemobacteraceae</taxon>
        <taxon>Candidatus Ozemobacter</taxon>
    </lineage>
</organism>
<accession>A0A367ZN23</accession>
<proteinExistence type="predicted"/>
<feature type="compositionally biased region" description="Low complexity" evidence="1">
    <location>
        <begin position="322"/>
        <end position="335"/>
    </location>
</feature>
<sequence>MRRCRDHPATIVAHAPAARHDYAPPYRLPREAGDRARLPAGSLGVWARPPRPLTAAITQRMGWPAGPRRPAVPAAWAGRPRRLVFLPLRGTAWPGTREPSPALLLPDRRSAPAPTSWRGSLAPHPGPVPARFGIQPGLFHDTIDLLLRSAPFTLLALQEPFNDIHDPPPPRRQSLKNPRYLQGPGFILPRRRDSLRQYRLSFPIQSPRFLPPARGPRIKLAVRRRPFPARFSPERSVFPAAGWRADGPLERPFVRPFHDAIAARLAWRLPVAAFHLLDQPLDQPLGRPSPGIERETAPPSAPPPATASSGEPRPAPIPAVTARPGAAGQAAAPARWTSGRGPRHLHLQARLPAPAPRVAEPPFLSPPPWTIDHRVLAPAVGFGPFPFGFPRPLERPSRFWLLHAPPDLAHLDRGGLVDWPRPYLFTRHLRLRGPTNLRAPRRFLAPELRVGVHFPFGMPFGLAREQRLVALIPRRPHFLQELSPSPLPPIRHWREPPSQLPPATCQRPVEPPRPLRPGTVPYHHPSAPLPEPGLGPTPRNWPPSANVRATQSWLRAPLPFPKAELPPGQPPADRPLAGQPRSGLDRRPTTVWELPPRPAPTALRLAFHRLAGRFLPKRIRPAASDFPMACRSQPTTFWTEVAPPFLPHLPWLQLLGEPTLSDDGEGDDVRLLQISVSPTLPVLTIAFPAASRPAHPWNPDHPMPGDIPSDRARRVLSFADRLLPGPVSPQQEERRAPLPWSRLVPQRLTGLPDPEVPLHRRVLLRLASRFASGAATEVGPRLPPPPPATWMTDVRLPPILHASAPHWTITPGLSTNLQIVPDQRSGLSVTLAGHDRRPTVGPPPVDRRPLAPIPSKRHQASRLPVLFRTRRPIFSIRSGPPAFPPVVLRWPRWSSTDRPLPGDYLVRPLPTPPFVRPGWTFLLLLAPASPLPALGSEPPAPHLFPALPIVLQPLEKKRQAVVAGPRHFRQKTAIEAVLAPRLPSLPDWMELPGHAPGDQIRLRFPIHL</sequence>
<comment type="caution">
    <text evidence="2">The sequence shown here is derived from an EMBL/GenBank/DDBJ whole genome shotgun (WGS) entry which is preliminary data.</text>
</comment>
<dbReference type="AlphaFoldDB" id="A0A367ZN23"/>
<feature type="region of interest" description="Disordered" evidence="1">
    <location>
        <begin position="282"/>
        <end position="340"/>
    </location>
</feature>
<gene>
    <name evidence="2" type="ORF">OZSIB_4267</name>
</gene>
<dbReference type="EMBL" id="QOQW01000012">
    <property type="protein sequence ID" value="RCK79513.1"/>
    <property type="molecule type" value="Genomic_DNA"/>
</dbReference>
<reference evidence="2 3" key="1">
    <citation type="submission" date="2018-05" db="EMBL/GenBank/DDBJ databases">
        <title>A metagenomic window into the 2 km-deep terrestrial subsurface aquifer revealed taxonomically and functionally diverse microbial community comprising novel uncultured bacterial lineages.</title>
        <authorList>
            <person name="Kadnikov V.V."/>
            <person name="Mardanov A.V."/>
            <person name="Beletsky A.V."/>
            <person name="Banks D."/>
            <person name="Pimenov N.V."/>
            <person name="Frank Y.A."/>
            <person name="Karnachuk O.V."/>
            <person name="Ravin N.V."/>
        </authorList>
    </citation>
    <scope>NUCLEOTIDE SEQUENCE [LARGE SCALE GENOMIC DNA]</scope>
    <source>
        <strain evidence="2">BY5</strain>
    </source>
</reference>
<feature type="region of interest" description="Disordered" evidence="1">
    <location>
        <begin position="163"/>
        <end position="183"/>
    </location>
</feature>
<name>A0A367ZN23_9BACT</name>
<dbReference type="Proteomes" id="UP000252355">
    <property type="component" value="Unassembled WGS sequence"/>
</dbReference>
<feature type="region of interest" description="Disordered" evidence="1">
    <location>
        <begin position="833"/>
        <end position="852"/>
    </location>
</feature>
<evidence type="ECO:0000256" key="1">
    <source>
        <dbReference type="SAM" id="MobiDB-lite"/>
    </source>
</evidence>